<feature type="transmembrane region" description="Helical" evidence="1">
    <location>
        <begin position="38"/>
        <end position="59"/>
    </location>
</feature>
<gene>
    <name evidence="2" type="ORF">M0R89_02290</name>
</gene>
<proteinExistence type="predicted"/>
<name>A0A8U0HVE5_9EURY</name>
<reference evidence="2 3" key="1">
    <citation type="submission" date="2022-04" db="EMBL/GenBank/DDBJ databases">
        <title>Diverse halophilic archaea isolated from saline environments.</title>
        <authorList>
            <person name="Cui H.-L."/>
        </authorList>
    </citation>
    <scope>NUCLEOTIDE SEQUENCE [LARGE SCALE GENOMIC DNA]</scope>
    <source>
        <strain evidence="2 3">XZYJT49</strain>
    </source>
</reference>
<dbReference type="KEGG" id="halx:M0R89_02290"/>
<keyword evidence="1" id="KW-0812">Transmembrane</keyword>
<keyword evidence="1" id="KW-0472">Membrane</keyword>
<dbReference type="AlphaFoldDB" id="A0A8U0HVE5"/>
<keyword evidence="3" id="KW-1185">Reference proteome</keyword>
<protein>
    <submittedName>
        <fullName evidence="2">Uncharacterized protein</fullName>
    </submittedName>
</protein>
<accession>A0A8U0HVE5</accession>
<feature type="transmembrane region" description="Helical" evidence="1">
    <location>
        <begin position="6"/>
        <end position="31"/>
    </location>
</feature>
<evidence type="ECO:0000313" key="3">
    <source>
        <dbReference type="Proteomes" id="UP000830729"/>
    </source>
</evidence>
<dbReference type="Proteomes" id="UP000830729">
    <property type="component" value="Chromosome"/>
</dbReference>
<dbReference type="Pfam" id="PF26072">
    <property type="entry name" value="DUF8029"/>
    <property type="match status" value="1"/>
</dbReference>
<dbReference type="RefSeq" id="WP_248650951.1">
    <property type="nucleotide sequence ID" value="NZ_CP096659.1"/>
</dbReference>
<sequence>MDAGLLAAGLLGTPLGQLLVGLVALAAIVLVGRVLLSVAWKLLLVAIVVVGGLYTAGVLL</sequence>
<organism evidence="2 3">
    <name type="scientific">Halorussus limi</name>
    <dbReference type="NCBI Taxonomy" id="2938695"/>
    <lineage>
        <taxon>Archaea</taxon>
        <taxon>Methanobacteriati</taxon>
        <taxon>Methanobacteriota</taxon>
        <taxon>Stenosarchaea group</taxon>
        <taxon>Halobacteria</taxon>
        <taxon>Halobacteriales</taxon>
        <taxon>Haladaptataceae</taxon>
        <taxon>Halorussus</taxon>
    </lineage>
</organism>
<evidence type="ECO:0000313" key="2">
    <source>
        <dbReference type="EMBL" id="UPV74908.1"/>
    </source>
</evidence>
<keyword evidence="1" id="KW-1133">Transmembrane helix</keyword>
<dbReference type="GeneID" id="72183991"/>
<dbReference type="EMBL" id="CP096659">
    <property type="protein sequence ID" value="UPV74908.1"/>
    <property type="molecule type" value="Genomic_DNA"/>
</dbReference>
<dbReference type="InterPro" id="IPR058342">
    <property type="entry name" value="DUF8029"/>
</dbReference>
<evidence type="ECO:0000256" key="1">
    <source>
        <dbReference type="SAM" id="Phobius"/>
    </source>
</evidence>